<feature type="domain" description="ABC3 transporter permease C-terminal" evidence="8">
    <location>
        <begin position="274"/>
        <end position="394"/>
    </location>
</feature>
<evidence type="ECO:0000259" key="8">
    <source>
        <dbReference type="Pfam" id="PF02687"/>
    </source>
</evidence>
<keyword evidence="11" id="KW-1185">Reference proteome</keyword>
<keyword evidence="3 7" id="KW-0812">Transmembrane</keyword>
<evidence type="ECO:0000313" key="11">
    <source>
        <dbReference type="Proteomes" id="UP001501581"/>
    </source>
</evidence>
<gene>
    <name evidence="10" type="ORF">GCM10009668_36700</name>
</gene>
<dbReference type="EMBL" id="BAAALG010000013">
    <property type="protein sequence ID" value="GAA1111884.1"/>
    <property type="molecule type" value="Genomic_DNA"/>
</dbReference>
<dbReference type="InterPro" id="IPR025857">
    <property type="entry name" value="MacB_PCD"/>
</dbReference>
<dbReference type="PANTHER" id="PTHR30572">
    <property type="entry name" value="MEMBRANE COMPONENT OF TRANSPORTER-RELATED"/>
    <property type="match status" value="1"/>
</dbReference>
<proteinExistence type="inferred from homology"/>
<feature type="transmembrane region" description="Helical" evidence="7">
    <location>
        <begin position="365"/>
        <end position="385"/>
    </location>
</feature>
<feature type="transmembrane region" description="Helical" evidence="7">
    <location>
        <begin position="723"/>
        <end position="748"/>
    </location>
</feature>
<evidence type="ECO:0000259" key="9">
    <source>
        <dbReference type="Pfam" id="PF12704"/>
    </source>
</evidence>
<feature type="transmembrane region" description="Helical" evidence="7">
    <location>
        <begin position="271"/>
        <end position="296"/>
    </location>
</feature>
<evidence type="ECO:0000256" key="5">
    <source>
        <dbReference type="ARBA" id="ARBA00023136"/>
    </source>
</evidence>
<feature type="transmembrane region" description="Helical" evidence="7">
    <location>
        <begin position="414"/>
        <end position="434"/>
    </location>
</feature>
<feature type="transmembrane region" description="Helical" evidence="7">
    <location>
        <begin position="317"/>
        <end position="345"/>
    </location>
</feature>
<evidence type="ECO:0000256" key="7">
    <source>
        <dbReference type="SAM" id="Phobius"/>
    </source>
</evidence>
<feature type="domain" description="MacB-like periplasmic core" evidence="9">
    <location>
        <begin position="17"/>
        <end position="237"/>
    </location>
</feature>
<dbReference type="Pfam" id="PF12704">
    <property type="entry name" value="MacB_PCD"/>
    <property type="match status" value="2"/>
</dbReference>
<evidence type="ECO:0000313" key="10">
    <source>
        <dbReference type="EMBL" id="GAA1111884.1"/>
    </source>
</evidence>
<evidence type="ECO:0000256" key="4">
    <source>
        <dbReference type="ARBA" id="ARBA00022989"/>
    </source>
</evidence>
<name>A0ABN1U0Y8_9ACTN</name>
<evidence type="ECO:0000256" key="1">
    <source>
        <dbReference type="ARBA" id="ARBA00004651"/>
    </source>
</evidence>
<dbReference type="PANTHER" id="PTHR30572:SF4">
    <property type="entry name" value="ABC TRANSPORTER PERMEASE YTRF"/>
    <property type="match status" value="1"/>
</dbReference>
<sequence>MLRASIKSLLGRKLRLLMSTFAIVLGVGFVTGSLVFGDTLNRSFTAIFASTVGDVVVRPEGGVAADGSPSAITLPAAMRARLEKVDGAARVDGNVTALGVYVISKDGDPIGGNGPPAIAGNFSDAPAGHGLKAIELLDGRAPETLEEIALDEATAEKAGYRIGDTVELASTGEVASLRAELVGILGFSEGGSLNGATFTAFDTRSAQKLFLGGENVYNDYWVTAEPGVTQEELRDRVAVVLPGGVEAVTGDDAADEAATGLLDQIGFLTTFLLIFAVISLIVGSFLIVNTFSILVAQRSRELALLRALGASRRQVKAMVLFEAFVLGVVGASLGLGLGVLLFYGIRLGFERFGLDLGSTPMVFEPLTVVLAYAIGIVVTMVAAAIPAWRTGRIAPIAALRDDVALPEASIQRRLVGAVIAIVLGAVAIALALFGDVPKSGYVLGVGAFAVLLGVATASPVISRPLLHAADTVFSRLFGAVGRLAGQNSLRNPRRTAATASALMIGLTLCTLMAMLGSSAKASVDRAVAENFVGDYVISNVFGAAFSPSIADEAAAIDGVDALTRVRVQFVERPDGGLGILQGIEPESIGVGVKVEMVSGRLDAVDDTDAVLLSESEASDEDLAVGDTLRLDVPVGEAKLRVAGIYRDNELFGDAWVVGLPALQELGFRPVDNYVMIRLDPAADRAQVRAALDALTEQQKLISIKDQEGLAEEARGPIDQILALIYGLLALALLIAVLGIVNTLALSVIERTREIGLLRAIGLSRRQLRLMIRLESIVISFLGAVLGVVLGLVFGYVLLKDLASQGLEVIAVPWPAVASFLALSLVIGVLAAVFPARRAAKLDVLDAIATD</sequence>
<dbReference type="PRINTS" id="PR00173">
    <property type="entry name" value="EDTRNSPORT"/>
</dbReference>
<keyword evidence="2" id="KW-1003">Cell membrane</keyword>
<dbReference type="RefSeq" id="WP_343996330.1">
    <property type="nucleotide sequence ID" value="NZ_BAAALG010000013.1"/>
</dbReference>
<feature type="transmembrane region" description="Helical" evidence="7">
    <location>
        <begin position="440"/>
        <end position="461"/>
    </location>
</feature>
<organism evidence="10 11">
    <name type="scientific">Nocardioides dubius</name>
    <dbReference type="NCBI Taxonomy" id="317019"/>
    <lineage>
        <taxon>Bacteria</taxon>
        <taxon>Bacillati</taxon>
        <taxon>Actinomycetota</taxon>
        <taxon>Actinomycetes</taxon>
        <taxon>Propionibacteriales</taxon>
        <taxon>Nocardioidaceae</taxon>
        <taxon>Nocardioides</taxon>
    </lineage>
</organism>
<dbReference type="InterPro" id="IPR050250">
    <property type="entry name" value="Macrolide_Exporter_MacB"/>
</dbReference>
<comment type="similarity">
    <text evidence="6">Belongs to the ABC-4 integral membrane protein family.</text>
</comment>
<keyword evidence="4 7" id="KW-1133">Transmembrane helix</keyword>
<feature type="transmembrane region" description="Helical" evidence="7">
    <location>
        <begin position="769"/>
        <end position="798"/>
    </location>
</feature>
<dbReference type="Proteomes" id="UP001501581">
    <property type="component" value="Unassembled WGS sequence"/>
</dbReference>
<evidence type="ECO:0000256" key="3">
    <source>
        <dbReference type="ARBA" id="ARBA00022692"/>
    </source>
</evidence>
<evidence type="ECO:0000256" key="6">
    <source>
        <dbReference type="ARBA" id="ARBA00038076"/>
    </source>
</evidence>
<protein>
    <submittedName>
        <fullName evidence="10">FtsX-like permease family protein</fullName>
    </submittedName>
</protein>
<feature type="domain" description="ABC3 transporter permease C-terminal" evidence="8">
    <location>
        <begin position="727"/>
        <end position="842"/>
    </location>
</feature>
<keyword evidence="5 7" id="KW-0472">Membrane</keyword>
<feature type="domain" description="MacB-like periplasmic core" evidence="9">
    <location>
        <begin position="495"/>
        <end position="693"/>
    </location>
</feature>
<evidence type="ECO:0000256" key="2">
    <source>
        <dbReference type="ARBA" id="ARBA00022475"/>
    </source>
</evidence>
<reference evidence="10 11" key="1">
    <citation type="journal article" date="2019" name="Int. J. Syst. Evol. Microbiol.">
        <title>The Global Catalogue of Microorganisms (GCM) 10K type strain sequencing project: providing services to taxonomists for standard genome sequencing and annotation.</title>
        <authorList>
            <consortium name="The Broad Institute Genomics Platform"/>
            <consortium name="The Broad Institute Genome Sequencing Center for Infectious Disease"/>
            <person name="Wu L."/>
            <person name="Ma J."/>
        </authorList>
    </citation>
    <scope>NUCLEOTIDE SEQUENCE [LARGE SCALE GENOMIC DNA]</scope>
    <source>
        <strain evidence="10 11">JCM 13008</strain>
    </source>
</reference>
<dbReference type="Pfam" id="PF02687">
    <property type="entry name" value="FtsX"/>
    <property type="match status" value="2"/>
</dbReference>
<accession>A0ABN1U0Y8</accession>
<comment type="caution">
    <text evidence="10">The sequence shown here is derived from an EMBL/GenBank/DDBJ whole genome shotgun (WGS) entry which is preliminary data.</text>
</comment>
<feature type="transmembrane region" description="Helical" evidence="7">
    <location>
        <begin position="496"/>
        <end position="515"/>
    </location>
</feature>
<comment type="subcellular location">
    <subcellularLocation>
        <location evidence="1">Cell membrane</location>
        <topology evidence="1">Multi-pass membrane protein</topology>
    </subcellularLocation>
</comment>
<dbReference type="InterPro" id="IPR003838">
    <property type="entry name" value="ABC3_permease_C"/>
</dbReference>
<feature type="transmembrane region" description="Helical" evidence="7">
    <location>
        <begin position="810"/>
        <end position="833"/>
    </location>
</feature>